<dbReference type="OrthoDB" id="9794834at2"/>
<evidence type="ECO:0000259" key="2">
    <source>
        <dbReference type="Pfam" id="PF06114"/>
    </source>
</evidence>
<feature type="domain" description="IrrE N-terminal-like" evidence="2">
    <location>
        <begin position="71"/>
        <end position="128"/>
    </location>
</feature>
<sequence>MDGRSSRRSLRRDTRSTRPRTSLGPASDEPAAAEDWLHLVPRMRESSRERPEAVATLGHFGMSARTGPEAHAVVGYFPGSKPERDRFALSHERGHLVLHGHRRAEEPEDEANRFAGEFLMPRQRAREILGLDLILKDYARLKSIWGM</sequence>
<accession>K0JX98</accession>
<name>K0JX98_SACES</name>
<dbReference type="Gene3D" id="1.10.10.2910">
    <property type="match status" value="1"/>
</dbReference>
<dbReference type="InterPro" id="IPR010359">
    <property type="entry name" value="IrrE_HExxH"/>
</dbReference>
<dbReference type="Proteomes" id="UP000006281">
    <property type="component" value="Chromosome"/>
</dbReference>
<reference evidence="3 4" key="1">
    <citation type="journal article" date="2012" name="BMC Genomics">
        <title>Complete genome sequence of Saccharothrix espanaensis DSM 44229T and comparison to the other completely sequenced Pseudonocardiaceae.</title>
        <authorList>
            <person name="Strobel T."/>
            <person name="Al-Dilaimi A."/>
            <person name="Blom J."/>
            <person name="Gessner A."/>
            <person name="Kalinowski J."/>
            <person name="Luzhetska M."/>
            <person name="Puhler A."/>
            <person name="Szczepanowski R."/>
            <person name="Bechthold A."/>
            <person name="Ruckert C."/>
        </authorList>
    </citation>
    <scope>NUCLEOTIDE SEQUENCE [LARGE SCALE GENOMIC DNA]</scope>
    <source>
        <strain evidence="4">ATCC 51144 / DSM 44229 / JCM 9112 / NBRC 15066 / NRRL 15764</strain>
    </source>
</reference>
<dbReference type="HOGENOM" id="CLU_1766686_0_0_11"/>
<dbReference type="PANTHER" id="PTHR43236:SF1">
    <property type="entry name" value="BLL7220 PROTEIN"/>
    <property type="match status" value="1"/>
</dbReference>
<dbReference type="EMBL" id="HE804045">
    <property type="protein sequence ID" value="CCH30686.1"/>
    <property type="molecule type" value="Genomic_DNA"/>
</dbReference>
<gene>
    <name evidence="3" type="ordered locus">BN6_33870</name>
</gene>
<evidence type="ECO:0000256" key="1">
    <source>
        <dbReference type="SAM" id="MobiDB-lite"/>
    </source>
</evidence>
<dbReference type="AlphaFoldDB" id="K0JX98"/>
<dbReference type="InterPro" id="IPR052345">
    <property type="entry name" value="Rad_response_metalloprotease"/>
</dbReference>
<dbReference type="STRING" id="1179773.BN6_33870"/>
<proteinExistence type="predicted"/>
<dbReference type="PATRIC" id="fig|1179773.3.peg.3384"/>
<feature type="region of interest" description="Disordered" evidence="1">
    <location>
        <begin position="1"/>
        <end position="35"/>
    </location>
</feature>
<keyword evidence="4" id="KW-1185">Reference proteome</keyword>
<evidence type="ECO:0000313" key="4">
    <source>
        <dbReference type="Proteomes" id="UP000006281"/>
    </source>
</evidence>
<dbReference type="Pfam" id="PF06114">
    <property type="entry name" value="Peptidase_M78"/>
    <property type="match status" value="1"/>
</dbReference>
<feature type="compositionally biased region" description="Basic and acidic residues" evidence="1">
    <location>
        <begin position="1"/>
        <end position="16"/>
    </location>
</feature>
<protein>
    <recommendedName>
        <fullName evidence="2">IrrE N-terminal-like domain-containing protein</fullName>
    </recommendedName>
</protein>
<organism evidence="3 4">
    <name type="scientific">Saccharothrix espanaensis (strain ATCC 51144 / DSM 44229 / JCM 9112 / NBRC 15066 / NRRL 15764)</name>
    <dbReference type="NCBI Taxonomy" id="1179773"/>
    <lineage>
        <taxon>Bacteria</taxon>
        <taxon>Bacillati</taxon>
        <taxon>Actinomycetota</taxon>
        <taxon>Actinomycetes</taxon>
        <taxon>Pseudonocardiales</taxon>
        <taxon>Pseudonocardiaceae</taxon>
        <taxon>Saccharothrix</taxon>
    </lineage>
</organism>
<dbReference type="PANTHER" id="PTHR43236">
    <property type="entry name" value="ANTITOXIN HIGA1"/>
    <property type="match status" value="1"/>
</dbReference>
<dbReference type="KEGG" id="sesp:BN6_33870"/>
<evidence type="ECO:0000313" key="3">
    <source>
        <dbReference type="EMBL" id="CCH30686.1"/>
    </source>
</evidence>
<dbReference type="eggNOG" id="COG2856">
    <property type="taxonomic scope" value="Bacteria"/>
</dbReference>